<evidence type="ECO:0000256" key="1">
    <source>
        <dbReference type="SAM" id="MobiDB-lite"/>
    </source>
</evidence>
<organism evidence="3 4">
    <name type="scientific">Anopheles minimus</name>
    <dbReference type="NCBI Taxonomy" id="112268"/>
    <lineage>
        <taxon>Eukaryota</taxon>
        <taxon>Metazoa</taxon>
        <taxon>Ecdysozoa</taxon>
        <taxon>Arthropoda</taxon>
        <taxon>Hexapoda</taxon>
        <taxon>Insecta</taxon>
        <taxon>Pterygota</taxon>
        <taxon>Neoptera</taxon>
        <taxon>Endopterygota</taxon>
        <taxon>Diptera</taxon>
        <taxon>Nematocera</taxon>
        <taxon>Culicoidea</taxon>
        <taxon>Culicidae</taxon>
        <taxon>Anophelinae</taxon>
        <taxon>Anopheles</taxon>
    </lineage>
</organism>
<feature type="compositionally biased region" description="Polar residues" evidence="1">
    <location>
        <begin position="53"/>
        <end position="69"/>
    </location>
</feature>
<dbReference type="EnsemblMetazoa" id="AMIN000920-RA">
    <property type="protein sequence ID" value="AMIN000920-PA"/>
    <property type="gene ID" value="AMIN000920"/>
</dbReference>
<evidence type="ECO:0000313" key="3">
    <source>
        <dbReference type="EnsemblMetazoa" id="AMIN000920-PA"/>
    </source>
</evidence>
<sequence>MKHVFVALLVMALVCAPVAQPIISTEDNRTAPSGDELDPKILKRHIPQGGLQALQNQNPEPGSSGRQFI</sequence>
<evidence type="ECO:0000256" key="2">
    <source>
        <dbReference type="SAM" id="SignalP"/>
    </source>
</evidence>
<accession>A0A182VS79</accession>
<reference evidence="3" key="2">
    <citation type="submission" date="2020-05" db="UniProtKB">
        <authorList>
            <consortium name="EnsemblMetazoa"/>
        </authorList>
    </citation>
    <scope>IDENTIFICATION</scope>
    <source>
        <strain evidence="3">MINIMUS1</strain>
    </source>
</reference>
<keyword evidence="4" id="KW-1185">Reference proteome</keyword>
<evidence type="ECO:0008006" key="5">
    <source>
        <dbReference type="Google" id="ProtNLM"/>
    </source>
</evidence>
<evidence type="ECO:0000313" key="4">
    <source>
        <dbReference type="Proteomes" id="UP000075920"/>
    </source>
</evidence>
<reference evidence="4" key="1">
    <citation type="submission" date="2013-03" db="EMBL/GenBank/DDBJ databases">
        <title>The Genome Sequence of Anopheles minimus MINIMUS1.</title>
        <authorList>
            <consortium name="The Broad Institute Genomics Platform"/>
            <person name="Neafsey D.E."/>
            <person name="Walton C."/>
            <person name="Walker B."/>
            <person name="Young S.K."/>
            <person name="Zeng Q."/>
            <person name="Gargeya S."/>
            <person name="Fitzgerald M."/>
            <person name="Haas B."/>
            <person name="Abouelleil A."/>
            <person name="Allen A.W."/>
            <person name="Alvarado L."/>
            <person name="Arachchi H.M."/>
            <person name="Berlin A.M."/>
            <person name="Chapman S.B."/>
            <person name="Gainer-Dewar J."/>
            <person name="Goldberg J."/>
            <person name="Griggs A."/>
            <person name="Gujja S."/>
            <person name="Hansen M."/>
            <person name="Howarth C."/>
            <person name="Imamovic A."/>
            <person name="Ireland A."/>
            <person name="Larimer J."/>
            <person name="McCowan C."/>
            <person name="Murphy C."/>
            <person name="Pearson M."/>
            <person name="Poon T.W."/>
            <person name="Priest M."/>
            <person name="Roberts A."/>
            <person name="Saif S."/>
            <person name="Shea T."/>
            <person name="Sisk P."/>
            <person name="Sykes S."/>
            <person name="Wortman J."/>
            <person name="Nusbaum C."/>
            <person name="Birren B."/>
        </authorList>
    </citation>
    <scope>NUCLEOTIDE SEQUENCE [LARGE SCALE GENOMIC DNA]</scope>
    <source>
        <strain evidence="4">MINIMUS1</strain>
    </source>
</reference>
<dbReference type="AlphaFoldDB" id="A0A182VS79"/>
<proteinExistence type="predicted"/>
<feature type="region of interest" description="Disordered" evidence="1">
    <location>
        <begin position="48"/>
        <end position="69"/>
    </location>
</feature>
<protein>
    <recommendedName>
        <fullName evidence="5">Secreted protein</fullName>
    </recommendedName>
</protein>
<feature type="chain" id="PRO_5008140277" description="Secreted protein" evidence="2">
    <location>
        <begin position="20"/>
        <end position="69"/>
    </location>
</feature>
<feature type="signal peptide" evidence="2">
    <location>
        <begin position="1"/>
        <end position="19"/>
    </location>
</feature>
<keyword evidence="2" id="KW-0732">Signal</keyword>
<name>A0A182VS79_9DIPT</name>
<dbReference type="VEuPathDB" id="VectorBase:AMIN000920"/>
<dbReference type="Proteomes" id="UP000075920">
    <property type="component" value="Unassembled WGS sequence"/>
</dbReference>